<sequence>MDALGEGGPSAALVVRENKKMVLRLSLRARAIFCLTNVPYMLFALQWSSAAVNSSSSDVCRAPALHRACLLGVSAISASYHIVQCFGQQLFPLWLQRRQAQLLILDVVTANAYALLLARCFGVGYVLPRAVSLASLMIIASVCKRRGFYMAYAVFHGVWHILSAVAIKMLILQGTSSSAGYQPS</sequence>
<evidence type="ECO:0000313" key="2">
    <source>
        <dbReference type="EMBL" id="KAL1523309.1"/>
    </source>
</evidence>
<evidence type="ECO:0000256" key="1">
    <source>
        <dbReference type="SAM" id="Phobius"/>
    </source>
</evidence>
<keyword evidence="3" id="KW-1185">Reference proteome</keyword>
<dbReference type="EMBL" id="JBGBPQ010000006">
    <property type="protein sequence ID" value="KAL1523309.1"/>
    <property type="molecule type" value="Genomic_DNA"/>
</dbReference>
<dbReference type="AlphaFoldDB" id="A0AB34JNQ4"/>
<accession>A0AB34JNQ4</accession>
<protein>
    <submittedName>
        <fullName evidence="2">Uncharacterized protein</fullName>
    </submittedName>
</protein>
<reference evidence="2 3" key="1">
    <citation type="journal article" date="2024" name="Science">
        <title>Giant polyketide synthase enzymes in the biosynthesis of giant marine polyether toxins.</title>
        <authorList>
            <person name="Fallon T.R."/>
            <person name="Shende V.V."/>
            <person name="Wierzbicki I.H."/>
            <person name="Pendleton A.L."/>
            <person name="Watervoot N.F."/>
            <person name="Auber R.P."/>
            <person name="Gonzalez D.J."/>
            <person name="Wisecaver J.H."/>
            <person name="Moore B.S."/>
        </authorList>
    </citation>
    <scope>NUCLEOTIDE SEQUENCE [LARGE SCALE GENOMIC DNA]</scope>
    <source>
        <strain evidence="2 3">12B1</strain>
    </source>
</reference>
<keyword evidence="1" id="KW-0812">Transmembrane</keyword>
<evidence type="ECO:0000313" key="3">
    <source>
        <dbReference type="Proteomes" id="UP001515480"/>
    </source>
</evidence>
<keyword evidence="1" id="KW-1133">Transmembrane helix</keyword>
<proteinExistence type="predicted"/>
<organism evidence="2 3">
    <name type="scientific">Prymnesium parvum</name>
    <name type="common">Toxic golden alga</name>
    <dbReference type="NCBI Taxonomy" id="97485"/>
    <lineage>
        <taxon>Eukaryota</taxon>
        <taxon>Haptista</taxon>
        <taxon>Haptophyta</taxon>
        <taxon>Prymnesiophyceae</taxon>
        <taxon>Prymnesiales</taxon>
        <taxon>Prymnesiaceae</taxon>
        <taxon>Prymnesium</taxon>
    </lineage>
</organism>
<name>A0AB34JNQ4_PRYPA</name>
<comment type="caution">
    <text evidence="2">The sequence shown here is derived from an EMBL/GenBank/DDBJ whole genome shotgun (WGS) entry which is preliminary data.</text>
</comment>
<gene>
    <name evidence="2" type="ORF">AB1Y20_018255</name>
</gene>
<feature type="transmembrane region" description="Helical" evidence="1">
    <location>
        <begin position="147"/>
        <end position="167"/>
    </location>
</feature>
<dbReference type="Proteomes" id="UP001515480">
    <property type="component" value="Unassembled WGS sequence"/>
</dbReference>
<keyword evidence="1" id="KW-0472">Membrane</keyword>